<evidence type="ECO:0008006" key="4">
    <source>
        <dbReference type="Google" id="ProtNLM"/>
    </source>
</evidence>
<dbReference type="RefSeq" id="WP_099643413.1">
    <property type="nucleotide sequence ID" value="NZ_NKHF01000087.1"/>
</dbReference>
<comment type="caution">
    <text evidence="2">The sequence shown here is derived from an EMBL/GenBank/DDBJ whole genome shotgun (WGS) entry which is preliminary data.</text>
</comment>
<protein>
    <recommendedName>
        <fullName evidence="4">DUF2254 domain-containing protein</fullName>
    </recommendedName>
</protein>
<reference evidence="3" key="1">
    <citation type="journal article" date="2019" name="Genome Announc.">
        <title>Draft Genome Sequence of Pseudoalteromonas piscicida Strain 36Y ROTHPW, an Hypersaline Seawater Isolate from the South Coast of Sonora, Mexico.</title>
        <authorList>
            <person name="Sanchez-Diaz R."/>
            <person name="Molina-Garza Z.J."/>
            <person name="Cruz-Suarez L.E."/>
            <person name="Selvin J."/>
            <person name="Kiran G.S."/>
            <person name="Ibarra-Gamez J.C."/>
            <person name="Gomez-Gil B."/>
            <person name="Galaviz-Silva L."/>
        </authorList>
    </citation>
    <scope>NUCLEOTIDE SEQUENCE [LARGE SCALE GENOMIC DNA]</scope>
    <source>
        <strain evidence="3">36Y_RITHPW</strain>
    </source>
</reference>
<dbReference type="OrthoDB" id="2955631at2"/>
<keyword evidence="1" id="KW-0472">Membrane</keyword>
<feature type="transmembrane region" description="Helical" evidence="1">
    <location>
        <begin position="141"/>
        <end position="164"/>
    </location>
</feature>
<evidence type="ECO:0000256" key="1">
    <source>
        <dbReference type="SAM" id="Phobius"/>
    </source>
</evidence>
<accession>A0A2A5JLP7</accession>
<sequence length="448" mass="50493">MFTPRKLAENYRELISSIGFYPSLLAVAFFIFALITTALEYAAPISRFKELIAIVLVDSEENARTILSVLVGSIISLTVFSFSMVMIVLNNASAGLSPRVLPGLITRKSHQLVLGFYLGSIIYAIIMLINIRGVDNGETGIPALGVLFSLVFGLISLGFFVFFIHSISRAIQVDNVLNDLFKNTKNEMQIIIKKQEEQPFDNFPDFSSWHNLPSIEEGYFKGVHSDKLCALCEQHDLKIYIAVKQGFFTVKGYPFLKCNKDLSEDEALQDALLGCFIFYVEEYISDHYRYGLTQISEIAVKAMSPGINDPGTAVKAIDMLSILLIQRLDICDVNYSFKHAKNEPLLYIHEASFDELLHDNFTPIRNYAKTDGYVMVNVLEAFKNILFRSSAGQQATESLFNYLKAIIDDVRDTITNPFDRQRIIEMLEAIEKINGDKGEALIAQFTRE</sequence>
<name>A0A2A5JLP7_PSEO7</name>
<keyword evidence="3" id="KW-1185">Reference proteome</keyword>
<gene>
    <name evidence="2" type="ORF">CEX98_18050</name>
</gene>
<dbReference type="Pfam" id="PF10011">
    <property type="entry name" value="DUF2254"/>
    <property type="match status" value="1"/>
</dbReference>
<dbReference type="EMBL" id="NKHF01000087">
    <property type="protein sequence ID" value="PCK30358.1"/>
    <property type="molecule type" value="Genomic_DNA"/>
</dbReference>
<dbReference type="InterPro" id="IPR018723">
    <property type="entry name" value="DUF2254_membrane"/>
</dbReference>
<evidence type="ECO:0000313" key="3">
    <source>
        <dbReference type="Proteomes" id="UP000228621"/>
    </source>
</evidence>
<proteinExistence type="predicted"/>
<organism evidence="2 3">
    <name type="scientific">Pseudoalteromonas piscicida</name>
    <dbReference type="NCBI Taxonomy" id="43662"/>
    <lineage>
        <taxon>Bacteria</taxon>
        <taxon>Pseudomonadati</taxon>
        <taxon>Pseudomonadota</taxon>
        <taxon>Gammaproteobacteria</taxon>
        <taxon>Alteromonadales</taxon>
        <taxon>Pseudoalteromonadaceae</taxon>
        <taxon>Pseudoalteromonas</taxon>
    </lineage>
</organism>
<feature type="transmembrane region" description="Helical" evidence="1">
    <location>
        <begin position="65"/>
        <end position="89"/>
    </location>
</feature>
<dbReference type="AlphaFoldDB" id="A0A2A5JLP7"/>
<dbReference type="Proteomes" id="UP000228621">
    <property type="component" value="Unassembled WGS sequence"/>
</dbReference>
<evidence type="ECO:0000313" key="2">
    <source>
        <dbReference type="EMBL" id="PCK30358.1"/>
    </source>
</evidence>
<keyword evidence="1" id="KW-1133">Transmembrane helix</keyword>
<feature type="transmembrane region" description="Helical" evidence="1">
    <location>
        <begin position="20"/>
        <end position="44"/>
    </location>
</feature>
<feature type="transmembrane region" description="Helical" evidence="1">
    <location>
        <begin position="109"/>
        <end position="129"/>
    </location>
</feature>
<keyword evidence="1" id="KW-0812">Transmembrane</keyword>